<sequence>MDYSETAPNHMAPNQTAVKNNSSMFLYFESCQLPSPALFILLIAYIIVIVVGLFGNLSLIIIIIIKKQREAKNVTNILIANLSLSDILMCIMCIPFTIIYTLMDYWIFGDTMCKLTSYAQSVSITVSIFSLVLIAVERYQLIVNPRGWKPNISHAYWGILLIWLFSLLLSVPFLLSYHLTDEPFLNLSLPSDVYSHQMACVENWSSKVNQLLFTTSLLMLQYCIPLGFIFICYLRILICLRRRNGKVERMRGSESKRINTVLISIVVSFGACWLPLNIFNAIFDWYHEALMSCHHNLVFVVCHLVAMTSTCVNPLFYGFLNKNFQKDLLVLIRHCRCLAPQEKYENIVISTMYTDESKGFLKLAPIPVISLEIKKKKS</sequence>
<feature type="transmembrane region" description="Helical" evidence="15">
    <location>
        <begin position="37"/>
        <end position="65"/>
    </location>
</feature>
<evidence type="ECO:0000259" key="16">
    <source>
        <dbReference type="PROSITE" id="PS50262"/>
    </source>
</evidence>
<dbReference type="PANTHER" id="PTHR24235:SF16">
    <property type="entry name" value="NEUROPEPTIDE Y RECEPTOR TYPE 6-RELATED"/>
    <property type="match status" value="1"/>
</dbReference>
<keyword evidence="9" id="KW-1015">Disulfide bond</keyword>
<dbReference type="PRINTS" id="PR01017">
    <property type="entry name" value="NRPEPTIDEY6R"/>
</dbReference>
<reference evidence="18" key="1">
    <citation type="submission" date="2018-12" db="EMBL/GenBank/DDBJ databases">
        <authorList>
            <person name="Yazar S."/>
        </authorList>
    </citation>
    <scope>NUCLEOTIDE SEQUENCE [LARGE SCALE GENOMIC DNA]</scope>
</reference>
<evidence type="ECO:0000256" key="1">
    <source>
        <dbReference type="ARBA" id="ARBA00004651"/>
    </source>
</evidence>
<evidence type="ECO:0000256" key="12">
    <source>
        <dbReference type="ARBA" id="ARBA00023224"/>
    </source>
</evidence>
<name>A0A4X2KNF0_VOMUR</name>
<dbReference type="Proteomes" id="UP000314987">
    <property type="component" value="Unassembled WGS sequence"/>
</dbReference>
<comment type="similarity">
    <text evidence="2 14">Belongs to the G-protein coupled receptor 1 family.</text>
</comment>
<feature type="domain" description="G-protein coupled receptors family 1 profile" evidence="16">
    <location>
        <begin position="55"/>
        <end position="317"/>
    </location>
</feature>
<dbReference type="GeneTree" id="ENSGT00940000163511"/>
<dbReference type="SUPFAM" id="SSF81321">
    <property type="entry name" value="Family A G protein-coupled receptor-like"/>
    <property type="match status" value="1"/>
</dbReference>
<evidence type="ECO:0000313" key="18">
    <source>
        <dbReference type="Proteomes" id="UP000314987"/>
    </source>
</evidence>
<dbReference type="PRINTS" id="PR00237">
    <property type="entry name" value="GPCRRHODOPSN"/>
</dbReference>
<evidence type="ECO:0000256" key="15">
    <source>
        <dbReference type="SAM" id="Phobius"/>
    </source>
</evidence>
<feature type="transmembrane region" description="Helical" evidence="15">
    <location>
        <begin position="219"/>
        <end position="240"/>
    </location>
</feature>
<dbReference type="FunFam" id="1.20.1070.10:FF:000062">
    <property type="entry name" value="Neuropeptide Y receptor type 1"/>
    <property type="match status" value="1"/>
</dbReference>
<dbReference type="GO" id="GO:0005886">
    <property type="term" value="C:plasma membrane"/>
    <property type="evidence" value="ECO:0007669"/>
    <property type="project" value="UniProtKB-SubCell"/>
</dbReference>
<keyword evidence="13" id="KW-0449">Lipoprotein</keyword>
<feature type="transmembrane region" description="Helical" evidence="15">
    <location>
        <begin position="261"/>
        <end position="283"/>
    </location>
</feature>
<dbReference type="InterPro" id="IPR017452">
    <property type="entry name" value="GPCR_Rhodpsn_7TM"/>
</dbReference>
<dbReference type="GO" id="GO:0042923">
    <property type="term" value="F:neuropeptide binding"/>
    <property type="evidence" value="ECO:0007669"/>
    <property type="project" value="TreeGrafter"/>
</dbReference>
<evidence type="ECO:0000313" key="17">
    <source>
        <dbReference type="Ensembl" id="ENSVURP00010011551.1"/>
    </source>
</evidence>
<comment type="subcellular location">
    <subcellularLocation>
        <location evidence="1">Cell membrane</location>
        <topology evidence="1">Multi-pass membrane protein</topology>
    </subcellularLocation>
</comment>
<evidence type="ECO:0000256" key="4">
    <source>
        <dbReference type="ARBA" id="ARBA00022692"/>
    </source>
</evidence>
<evidence type="ECO:0000256" key="5">
    <source>
        <dbReference type="ARBA" id="ARBA00022989"/>
    </source>
</evidence>
<reference evidence="17" key="2">
    <citation type="submission" date="2025-08" db="UniProtKB">
        <authorList>
            <consortium name="Ensembl"/>
        </authorList>
    </citation>
    <scope>IDENTIFICATION</scope>
</reference>
<keyword evidence="4 14" id="KW-0812">Transmembrane</keyword>
<reference evidence="17" key="3">
    <citation type="submission" date="2025-09" db="UniProtKB">
        <authorList>
            <consortium name="Ensembl"/>
        </authorList>
    </citation>
    <scope>IDENTIFICATION</scope>
</reference>
<evidence type="ECO:0000256" key="11">
    <source>
        <dbReference type="ARBA" id="ARBA00023180"/>
    </source>
</evidence>
<keyword evidence="3" id="KW-1003">Cell membrane</keyword>
<evidence type="ECO:0000256" key="13">
    <source>
        <dbReference type="ARBA" id="ARBA00023288"/>
    </source>
</evidence>
<dbReference type="AlphaFoldDB" id="A0A4X2KNF0"/>
<dbReference type="PRINTS" id="PR01012">
    <property type="entry name" value="NRPEPTIDEYR"/>
</dbReference>
<dbReference type="GO" id="GO:0004983">
    <property type="term" value="F:neuropeptide Y receptor activity"/>
    <property type="evidence" value="ECO:0007669"/>
    <property type="project" value="InterPro"/>
</dbReference>
<keyword evidence="8" id="KW-0564">Palmitate</keyword>
<keyword evidence="11" id="KW-0325">Glycoprotein</keyword>
<gene>
    <name evidence="17" type="primary">LOC114033532</name>
</gene>
<evidence type="ECO:0000256" key="6">
    <source>
        <dbReference type="ARBA" id="ARBA00023040"/>
    </source>
</evidence>
<dbReference type="OMA" id="ISHAYWG"/>
<evidence type="ECO:0000256" key="10">
    <source>
        <dbReference type="ARBA" id="ARBA00023170"/>
    </source>
</evidence>
<evidence type="ECO:0000256" key="7">
    <source>
        <dbReference type="ARBA" id="ARBA00023136"/>
    </source>
</evidence>
<keyword evidence="10 14" id="KW-0675">Receptor</keyword>
<evidence type="ECO:0000256" key="14">
    <source>
        <dbReference type="RuleBase" id="RU000688"/>
    </source>
</evidence>
<protein>
    <recommendedName>
        <fullName evidence="16">G-protein coupled receptors family 1 profile domain-containing protein</fullName>
    </recommendedName>
</protein>
<dbReference type="PANTHER" id="PTHR24235">
    <property type="entry name" value="NEUROPEPTIDE Y RECEPTOR"/>
    <property type="match status" value="1"/>
</dbReference>
<keyword evidence="5 15" id="KW-1133">Transmembrane helix</keyword>
<dbReference type="Gene3D" id="1.20.1070.10">
    <property type="entry name" value="Rhodopsin 7-helix transmembrane proteins"/>
    <property type="match status" value="1"/>
</dbReference>
<keyword evidence="12 14" id="KW-0807">Transducer</keyword>
<dbReference type="InterPro" id="IPR000611">
    <property type="entry name" value="NPY_rcpt"/>
</dbReference>
<dbReference type="PROSITE" id="PS00237">
    <property type="entry name" value="G_PROTEIN_RECEP_F1_1"/>
    <property type="match status" value="1"/>
</dbReference>
<keyword evidence="7 15" id="KW-0472">Membrane</keyword>
<evidence type="ECO:0000256" key="2">
    <source>
        <dbReference type="ARBA" id="ARBA00010663"/>
    </source>
</evidence>
<evidence type="ECO:0000256" key="3">
    <source>
        <dbReference type="ARBA" id="ARBA00022475"/>
    </source>
</evidence>
<organism evidence="17 18">
    <name type="scientific">Vombatus ursinus</name>
    <name type="common">Common wombat</name>
    <dbReference type="NCBI Taxonomy" id="29139"/>
    <lineage>
        <taxon>Eukaryota</taxon>
        <taxon>Metazoa</taxon>
        <taxon>Chordata</taxon>
        <taxon>Craniata</taxon>
        <taxon>Vertebrata</taxon>
        <taxon>Euteleostomi</taxon>
        <taxon>Mammalia</taxon>
        <taxon>Metatheria</taxon>
        <taxon>Diprotodontia</taxon>
        <taxon>Vombatidae</taxon>
        <taxon>Vombatus</taxon>
    </lineage>
</organism>
<feature type="transmembrane region" description="Helical" evidence="15">
    <location>
        <begin position="156"/>
        <end position="179"/>
    </location>
</feature>
<accession>A0A4X2KNF0</accession>
<keyword evidence="18" id="KW-1185">Reference proteome</keyword>
<evidence type="ECO:0000256" key="9">
    <source>
        <dbReference type="ARBA" id="ARBA00023157"/>
    </source>
</evidence>
<dbReference type="Ensembl" id="ENSVURT00010013112.1">
    <property type="protein sequence ID" value="ENSVURP00010011551.1"/>
    <property type="gene ID" value="ENSVURG00010008924.1"/>
</dbReference>
<feature type="transmembrane region" description="Helical" evidence="15">
    <location>
        <begin position="295"/>
        <end position="320"/>
    </location>
</feature>
<dbReference type="STRING" id="29139.ENSVURP00010011551"/>
<keyword evidence="6 14" id="KW-0297">G-protein coupled receptor</keyword>
<dbReference type="GO" id="GO:0043005">
    <property type="term" value="C:neuron projection"/>
    <property type="evidence" value="ECO:0007669"/>
    <property type="project" value="TreeGrafter"/>
</dbReference>
<dbReference type="InterPro" id="IPR000986">
    <property type="entry name" value="NeuroY6_rcpt"/>
</dbReference>
<evidence type="ECO:0000256" key="8">
    <source>
        <dbReference type="ARBA" id="ARBA00023139"/>
    </source>
</evidence>
<proteinExistence type="inferred from homology"/>
<dbReference type="PROSITE" id="PS50262">
    <property type="entry name" value="G_PROTEIN_RECEP_F1_2"/>
    <property type="match status" value="1"/>
</dbReference>
<feature type="transmembrane region" description="Helical" evidence="15">
    <location>
        <begin position="115"/>
        <end position="136"/>
    </location>
</feature>
<dbReference type="Pfam" id="PF00001">
    <property type="entry name" value="7tm_1"/>
    <property type="match status" value="1"/>
</dbReference>
<feature type="transmembrane region" description="Helical" evidence="15">
    <location>
        <begin position="77"/>
        <end position="103"/>
    </location>
</feature>
<dbReference type="InterPro" id="IPR000276">
    <property type="entry name" value="GPCR_Rhodpsn"/>
</dbReference>